<feature type="transmembrane region" description="Helical" evidence="8">
    <location>
        <begin position="12"/>
        <end position="35"/>
    </location>
</feature>
<evidence type="ECO:0000256" key="3">
    <source>
        <dbReference type="ARBA" id="ARBA00022448"/>
    </source>
</evidence>
<dbReference type="Pfam" id="PF07690">
    <property type="entry name" value="MFS_1"/>
    <property type="match status" value="1"/>
</dbReference>
<dbReference type="RefSeq" id="WP_258569522.1">
    <property type="nucleotide sequence ID" value="NZ_JAKUDN010000002.1"/>
</dbReference>
<keyword evidence="3 8" id="KW-0813">Transport</keyword>
<gene>
    <name evidence="10" type="ORF">MKS91_03820</name>
</gene>
<keyword evidence="11" id="KW-1185">Reference proteome</keyword>
<keyword evidence="8" id="KW-0997">Cell inner membrane</keyword>
<evidence type="ECO:0000256" key="1">
    <source>
        <dbReference type="ARBA" id="ARBA00004651"/>
    </source>
</evidence>
<feature type="transmembrane region" description="Helical" evidence="8">
    <location>
        <begin position="78"/>
        <end position="97"/>
    </location>
</feature>
<feature type="transmembrane region" description="Helical" evidence="8">
    <location>
        <begin position="250"/>
        <end position="268"/>
    </location>
</feature>
<dbReference type="SUPFAM" id="SSF103473">
    <property type="entry name" value="MFS general substrate transporter"/>
    <property type="match status" value="1"/>
</dbReference>
<dbReference type="NCBIfam" id="TIGR00710">
    <property type="entry name" value="efflux_Bcr_CflA"/>
    <property type="match status" value="1"/>
</dbReference>
<comment type="subcellular location">
    <subcellularLocation>
        <location evidence="8">Cell inner membrane</location>
        <topology evidence="8">Multi-pass membrane protein</topology>
    </subcellularLocation>
    <subcellularLocation>
        <location evidence="1">Cell membrane</location>
        <topology evidence="1">Multi-pass membrane protein</topology>
    </subcellularLocation>
</comment>
<evidence type="ECO:0000313" key="10">
    <source>
        <dbReference type="EMBL" id="MCP8352417.1"/>
    </source>
</evidence>
<organism evidence="10 11">
    <name type="scientific">Candidatus Synchoanobacter obligatus</name>
    <dbReference type="NCBI Taxonomy" id="2919597"/>
    <lineage>
        <taxon>Bacteria</taxon>
        <taxon>Pseudomonadati</taxon>
        <taxon>Pseudomonadota</taxon>
        <taxon>Gammaproteobacteria</taxon>
        <taxon>Candidatus Comchoanobacterales</taxon>
        <taxon>Candidatus Comchoanobacteraceae</taxon>
        <taxon>Candidatus Synchoanobacter</taxon>
    </lineage>
</organism>
<dbReference type="PROSITE" id="PS50850">
    <property type="entry name" value="MFS"/>
    <property type="match status" value="1"/>
</dbReference>
<feature type="transmembrane region" description="Helical" evidence="8">
    <location>
        <begin position="371"/>
        <end position="390"/>
    </location>
</feature>
<evidence type="ECO:0000256" key="6">
    <source>
        <dbReference type="ARBA" id="ARBA00022989"/>
    </source>
</evidence>
<dbReference type="EMBL" id="JAKUDN010000002">
    <property type="protein sequence ID" value="MCP8352417.1"/>
    <property type="molecule type" value="Genomic_DNA"/>
</dbReference>
<keyword evidence="5 8" id="KW-0812">Transmembrane</keyword>
<feature type="transmembrane region" description="Helical" evidence="8">
    <location>
        <begin position="305"/>
        <end position="330"/>
    </location>
</feature>
<comment type="similarity">
    <text evidence="2 8">Belongs to the major facilitator superfamily. Bcr/CmlA family.</text>
</comment>
<keyword evidence="7 8" id="KW-0472">Membrane</keyword>
<protein>
    <recommendedName>
        <fullName evidence="8">Bcr/CflA family efflux transporter</fullName>
    </recommendedName>
</protein>
<feature type="transmembrane region" description="Helical" evidence="8">
    <location>
        <begin position="342"/>
        <end position="365"/>
    </location>
</feature>
<dbReference type="Gene3D" id="1.20.1720.10">
    <property type="entry name" value="Multidrug resistance protein D"/>
    <property type="match status" value="1"/>
</dbReference>
<keyword evidence="4" id="KW-1003">Cell membrane</keyword>
<evidence type="ECO:0000256" key="4">
    <source>
        <dbReference type="ARBA" id="ARBA00022475"/>
    </source>
</evidence>
<sequence>MSINWPHSSQKTLCILAPLVALFALGLDFYIPLVPELGQLFQTSEEVMQLTLSGFMFSCAISQIIAGPLCDKYGRRPVAISSLMIFLLGSITGAFAGNFRILLIARLLQAFGASGTFLCAYSTVRDCYPNTQDSAKMYSYINVCISQSPIFAPSIGGYIAQISSWPMVFLSLGIIGLVTLISTFFLYHETVPHKHPVHLKHLKYAYKAVLTNTHFLVYSLAAATGMGSFFMFFSQSPYIIMTLLQYDKTLYGIFFGIVGFSFFTSSLTTNKICRRLGPHYTVELGCFLMASGGLALIVLQQLFAITIIGFIIPMVFVVAGAALTIGAGLAGTMQPFGKIAGVAFSAVGCVKFFLSSLLGMLLMQLPITPQSLGYVILFLSGTASFCCYFFRNTLLDKGTVVQITPTEWD</sequence>
<dbReference type="InterPro" id="IPR011701">
    <property type="entry name" value="MFS"/>
</dbReference>
<reference evidence="10 11" key="1">
    <citation type="journal article" date="2022" name="Nat. Microbiol.">
        <title>The microbiome of a bacterivorous marine choanoflagellate contains a resource-demanding obligate bacterial associate.</title>
        <authorList>
            <person name="Needham D.M."/>
            <person name="Poirier C."/>
            <person name="Bachy C."/>
            <person name="George E.E."/>
            <person name="Wilken S."/>
            <person name="Yung C.C.M."/>
            <person name="Limardo A.J."/>
            <person name="Morando M."/>
            <person name="Sudek L."/>
            <person name="Malmstrom R.R."/>
            <person name="Keeling P.J."/>
            <person name="Santoro A.E."/>
            <person name="Worden A.Z."/>
        </authorList>
    </citation>
    <scope>NUCLEOTIDE SEQUENCE [LARGE SCALE GENOMIC DNA]</scope>
    <source>
        <strain evidence="10 11">Comchoano-2</strain>
    </source>
</reference>
<feature type="transmembrane region" description="Helical" evidence="8">
    <location>
        <begin position="208"/>
        <end position="230"/>
    </location>
</feature>
<comment type="caution">
    <text evidence="10">The sequence shown here is derived from an EMBL/GenBank/DDBJ whole genome shotgun (WGS) entry which is preliminary data.</text>
</comment>
<dbReference type="InterPro" id="IPR020846">
    <property type="entry name" value="MFS_dom"/>
</dbReference>
<name>A0ABT1L5G1_9GAMM</name>
<dbReference type="CDD" id="cd17320">
    <property type="entry name" value="MFS_MdfA_MDR_like"/>
    <property type="match status" value="1"/>
</dbReference>
<dbReference type="InterPro" id="IPR036259">
    <property type="entry name" value="MFS_trans_sf"/>
</dbReference>
<keyword evidence="6 8" id="KW-1133">Transmembrane helix</keyword>
<proteinExistence type="inferred from homology"/>
<feature type="domain" description="Major facilitator superfamily (MFS) profile" evidence="9">
    <location>
        <begin position="12"/>
        <end position="399"/>
    </location>
</feature>
<evidence type="ECO:0000256" key="8">
    <source>
        <dbReference type="RuleBase" id="RU365088"/>
    </source>
</evidence>
<feature type="transmembrane region" description="Helical" evidence="8">
    <location>
        <begin position="103"/>
        <end position="125"/>
    </location>
</feature>
<dbReference type="PANTHER" id="PTHR23502:SF132">
    <property type="entry name" value="POLYAMINE TRANSPORTER 2-RELATED"/>
    <property type="match status" value="1"/>
</dbReference>
<evidence type="ECO:0000259" key="9">
    <source>
        <dbReference type="PROSITE" id="PS50850"/>
    </source>
</evidence>
<feature type="transmembrane region" description="Helical" evidence="8">
    <location>
        <begin position="47"/>
        <end position="66"/>
    </location>
</feature>
<feature type="transmembrane region" description="Helical" evidence="8">
    <location>
        <begin position="280"/>
        <end position="299"/>
    </location>
</feature>
<accession>A0ABT1L5G1</accession>
<dbReference type="PANTHER" id="PTHR23502">
    <property type="entry name" value="MAJOR FACILITATOR SUPERFAMILY"/>
    <property type="match status" value="1"/>
</dbReference>
<evidence type="ECO:0000256" key="5">
    <source>
        <dbReference type="ARBA" id="ARBA00022692"/>
    </source>
</evidence>
<dbReference type="InterPro" id="IPR004812">
    <property type="entry name" value="Efflux_drug-R_Bcr/CmlA"/>
</dbReference>
<dbReference type="Proteomes" id="UP001320768">
    <property type="component" value="Unassembled WGS sequence"/>
</dbReference>
<feature type="transmembrane region" description="Helical" evidence="8">
    <location>
        <begin position="165"/>
        <end position="187"/>
    </location>
</feature>
<evidence type="ECO:0000313" key="11">
    <source>
        <dbReference type="Proteomes" id="UP001320768"/>
    </source>
</evidence>
<evidence type="ECO:0000256" key="7">
    <source>
        <dbReference type="ARBA" id="ARBA00023136"/>
    </source>
</evidence>
<feature type="transmembrane region" description="Helical" evidence="8">
    <location>
        <begin position="137"/>
        <end position="159"/>
    </location>
</feature>
<evidence type="ECO:0000256" key="2">
    <source>
        <dbReference type="ARBA" id="ARBA00006236"/>
    </source>
</evidence>